<name>A0AAN8V5N9_9MAGN</name>
<comment type="caution">
    <text evidence="2">The sequence shown here is derived from an EMBL/GenBank/DDBJ whole genome shotgun (WGS) entry which is preliminary data.</text>
</comment>
<dbReference type="Proteomes" id="UP001370490">
    <property type="component" value="Unassembled WGS sequence"/>
</dbReference>
<keyword evidence="3" id="KW-1185">Reference proteome</keyword>
<gene>
    <name evidence="2" type="ORF">RJ641_009650</name>
</gene>
<proteinExistence type="predicted"/>
<accession>A0AAN8V5N9</accession>
<dbReference type="EMBL" id="JBAMMX010000016">
    <property type="protein sequence ID" value="KAK6925324.1"/>
    <property type="molecule type" value="Genomic_DNA"/>
</dbReference>
<evidence type="ECO:0000313" key="2">
    <source>
        <dbReference type="EMBL" id="KAK6925324.1"/>
    </source>
</evidence>
<reference evidence="2 3" key="1">
    <citation type="submission" date="2023-12" db="EMBL/GenBank/DDBJ databases">
        <title>A high-quality genome assembly for Dillenia turbinata (Dilleniales).</title>
        <authorList>
            <person name="Chanderbali A."/>
        </authorList>
    </citation>
    <scope>NUCLEOTIDE SEQUENCE [LARGE SCALE GENOMIC DNA]</scope>
    <source>
        <strain evidence="2">LSX21</strain>
        <tissue evidence="2">Leaf</tissue>
    </source>
</reference>
<organism evidence="2 3">
    <name type="scientific">Dillenia turbinata</name>
    <dbReference type="NCBI Taxonomy" id="194707"/>
    <lineage>
        <taxon>Eukaryota</taxon>
        <taxon>Viridiplantae</taxon>
        <taxon>Streptophyta</taxon>
        <taxon>Embryophyta</taxon>
        <taxon>Tracheophyta</taxon>
        <taxon>Spermatophyta</taxon>
        <taxon>Magnoliopsida</taxon>
        <taxon>eudicotyledons</taxon>
        <taxon>Gunneridae</taxon>
        <taxon>Pentapetalae</taxon>
        <taxon>Dilleniales</taxon>
        <taxon>Dilleniaceae</taxon>
        <taxon>Dillenia</taxon>
    </lineage>
</organism>
<dbReference type="PANTHER" id="PTHR35046:SF26">
    <property type="entry name" value="RNA-DIRECTED DNA POLYMERASE"/>
    <property type="match status" value="1"/>
</dbReference>
<feature type="domain" description="Retrotransposon gag" evidence="1">
    <location>
        <begin position="83"/>
        <end position="182"/>
    </location>
</feature>
<dbReference type="AlphaFoldDB" id="A0AAN8V5N9"/>
<sequence>MVGGRDRARRTKLEAYFEQDQTQVEGTSLVDNEDLNPFALAHSSGDSSSDSSSHYIGTKNYNRQQRLERVFDFKDYPEDRKVKLVALKLKKYASLWWKNLKKQRDREGKRKIKTWVKIKKELKKRFLPENYRQDNFLKLHNLRQIDLSVEEYTIEFELLLLKCDVIEPEEHTIARYLGGLNEEIGNVVLLQPYYSFKDVKKLAVIV</sequence>
<evidence type="ECO:0000259" key="1">
    <source>
        <dbReference type="Pfam" id="PF03732"/>
    </source>
</evidence>
<protein>
    <submittedName>
        <fullName evidence="2">Retrotransposon gag domain</fullName>
    </submittedName>
</protein>
<dbReference type="InterPro" id="IPR005162">
    <property type="entry name" value="Retrotrans_gag_dom"/>
</dbReference>
<dbReference type="Pfam" id="PF03732">
    <property type="entry name" value="Retrotrans_gag"/>
    <property type="match status" value="1"/>
</dbReference>
<dbReference type="PANTHER" id="PTHR35046">
    <property type="entry name" value="ZINC KNUCKLE (CCHC-TYPE) FAMILY PROTEIN"/>
    <property type="match status" value="1"/>
</dbReference>
<evidence type="ECO:0000313" key="3">
    <source>
        <dbReference type="Proteomes" id="UP001370490"/>
    </source>
</evidence>